<comment type="caution">
    <text evidence="2">The sequence shown here is derived from an EMBL/GenBank/DDBJ whole genome shotgun (WGS) entry which is preliminary data.</text>
</comment>
<sequence>MGAKYLQSVRTLESRGARMKSVERTRDETGDASHDRECYRCDRDVAPPRLFRLVAEPPDTLSHDYQTAERFCCPDCAAAMNLSEFSERLKARARRGGE</sequence>
<dbReference type="STRING" id="1227490.C479_12484"/>
<gene>
    <name evidence="2" type="ORF">C479_12484</name>
</gene>
<proteinExistence type="predicted"/>
<dbReference type="AlphaFoldDB" id="M0BF63"/>
<organism evidence="2 3">
    <name type="scientific">Halovivax asiaticus JCM 14624</name>
    <dbReference type="NCBI Taxonomy" id="1227490"/>
    <lineage>
        <taxon>Archaea</taxon>
        <taxon>Methanobacteriati</taxon>
        <taxon>Methanobacteriota</taxon>
        <taxon>Stenosarchaea group</taxon>
        <taxon>Halobacteria</taxon>
        <taxon>Halobacteriales</taxon>
        <taxon>Natrialbaceae</taxon>
        <taxon>Halovivax</taxon>
    </lineage>
</organism>
<feature type="region of interest" description="Disordered" evidence="1">
    <location>
        <begin position="12"/>
        <end position="34"/>
    </location>
</feature>
<accession>M0BF63</accession>
<name>M0BF63_9EURY</name>
<evidence type="ECO:0000256" key="1">
    <source>
        <dbReference type="SAM" id="MobiDB-lite"/>
    </source>
</evidence>
<evidence type="ECO:0000313" key="2">
    <source>
        <dbReference type="EMBL" id="ELZ08943.1"/>
    </source>
</evidence>
<dbReference type="Proteomes" id="UP000011560">
    <property type="component" value="Unassembled WGS sequence"/>
</dbReference>
<dbReference type="EMBL" id="AOIQ01000019">
    <property type="protein sequence ID" value="ELZ08943.1"/>
    <property type="molecule type" value="Genomic_DNA"/>
</dbReference>
<reference evidence="2 3" key="1">
    <citation type="journal article" date="2014" name="PLoS Genet.">
        <title>Phylogenetically driven sequencing of extremely halophilic archaea reveals strategies for static and dynamic osmo-response.</title>
        <authorList>
            <person name="Becker E.A."/>
            <person name="Seitzer P.M."/>
            <person name="Tritt A."/>
            <person name="Larsen D."/>
            <person name="Krusor M."/>
            <person name="Yao A.I."/>
            <person name="Wu D."/>
            <person name="Madern D."/>
            <person name="Eisen J.A."/>
            <person name="Darling A.E."/>
            <person name="Facciotti M.T."/>
        </authorList>
    </citation>
    <scope>NUCLEOTIDE SEQUENCE [LARGE SCALE GENOMIC DNA]</scope>
    <source>
        <strain evidence="2 3">JCM 14624</strain>
    </source>
</reference>
<evidence type="ECO:0000313" key="3">
    <source>
        <dbReference type="Proteomes" id="UP000011560"/>
    </source>
</evidence>
<keyword evidence="3" id="KW-1185">Reference proteome</keyword>
<protein>
    <submittedName>
        <fullName evidence="2">Uncharacterized protein</fullName>
    </submittedName>
</protein>